<organism evidence="1 2">
    <name type="scientific">Paenibacillus arenosi</name>
    <dbReference type="NCBI Taxonomy" id="2774142"/>
    <lineage>
        <taxon>Bacteria</taxon>
        <taxon>Bacillati</taxon>
        <taxon>Bacillota</taxon>
        <taxon>Bacilli</taxon>
        <taxon>Bacillales</taxon>
        <taxon>Paenibacillaceae</taxon>
        <taxon>Paenibacillus</taxon>
    </lineage>
</organism>
<dbReference type="RefSeq" id="WP_192024749.1">
    <property type="nucleotide sequence ID" value="NZ_JACYTN010000004.1"/>
</dbReference>
<evidence type="ECO:0000313" key="2">
    <source>
        <dbReference type="Proteomes" id="UP000634529"/>
    </source>
</evidence>
<dbReference type="EMBL" id="JACYTN010000004">
    <property type="protein sequence ID" value="MBD8498361.1"/>
    <property type="molecule type" value="Genomic_DNA"/>
</dbReference>
<keyword evidence="2" id="KW-1185">Reference proteome</keyword>
<comment type="caution">
    <text evidence="1">The sequence shown here is derived from an EMBL/GenBank/DDBJ whole genome shotgun (WGS) entry which is preliminary data.</text>
</comment>
<dbReference type="Proteomes" id="UP000634529">
    <property type="component" value="Unassembled WGS sequence"/>
</dbReference>
<proteinExistence type="predicted"/>
<name>A0ABR9AW51_9BACL</name>
<sequence length="123" mass="13809">MIKYENLNGTIYRTETIGPNTVSTLINKMKMSVSKTKDNIKADGIDETIITIKVLNYEDALLDNYSGTLFVQISNTDIKHEIFMVNGTLSFPFSSQKPGEFEIELVSPSMPAEKIKIMVVDIK</sequence>
<dbReference type="InterPro" id="IPR008964">
    <property type="entry name" value="Invasin/intimin_cell_adhesion"/>
</dbReference>
<accession>A0ABR9AW51</accession>
<protein>
    <submittedName>
        <fullName evidence="1">Uncharacterized protein</fullName>
    </submittedName>
</protein>
<dbReference type="SUPFAM" id="SSF49373">
    <property type="entry name" value="Invasin/intimin cell-adhesion fragments"/>
    <property type="match status" value="1"/>
</dbReference>
<evidence type="ECO:0000313" key="1">
    <source>
        <dbReference type="EMBL" id="MBD8498361.1"/>
    </source>
</evidence>
<gene>
    <name evidence="1" type="ORF">IFO66_08550</name>
</gene>
<reference evidence="1 2" key="1">
    <citation type="submission" date="2020-09" db="EMBL/GenBank/DDBJ databases">
        <title>Paenibacillus sp. CAU 1523 isolated from sand of Haeundae Beach.</title>
        <authorList>
            <person name="Kim W."/>
        </authorList>
    </citation>
    <scope>NUCLEOTIDE SEQUENCE [LARGE SCALE GENOMIC DNA]</scope>
    <source>
        <strain evidence="1 2">CAU 1523</strain>
    </source>
</reference>